<comment type="caution">
    <text evidence="8">The sequence shown here is derived from an EMBL/GenBank/DDBJ whole genome shotgun (WGS) entry which is preliminary data.</text>
</comment>
<keyword evidence="4 8" id="KW-0378">Hydrolase</keyword>
<dbReference type="Proteomes" id="UP001165575">
    <property type="component" value="Unassembled WGS sequence"/>
</dbReference>
<comment type="similarity">
    <text evidence="2 7">Belongs to the FBPase class 2 family.</text>
</comment>
<keyword evidence="3" id="KW-0479">Metal-binding</keyword>
<dbReference type="Gene3D" id="3.30.540.10">
    <property type="entry name" value="Fructose-1,6-Bisphosphatase, subunit A, domain 1"/>
    <property type="match status" value="1"/>
</dbReference>
<gene>
    <name evidence="8" type="primary">glpX</name>
    <name evidence="8" type="ORF">NQF89_00910</name>
</gene>
<keyword evidence="6 7" id="KW-0119">Carbohydrate metabolism</keyword>
<accession>A0ABT3WMD9</accession>
<dbReference type="InterPro" id="IPR004464">
    <property type="entry name" value="FBPase_class-2/SBPase"/>
</dbReference>
<dbReference type="CDD" id="cd01516">
    <property type="entry name" value="FBPase_glpX"/>
    <property type="match status" value="1"/>
</dbReference>
<evidence type="ECO:0000256" key="1">
    <source>
        <dbReference type="ARBA" id="ARBA00001273"/>
    </source>
</evidence>
<dbReference type="Pfam" id="PF03320">
    <property type="entry name" value="FBPase_glpX"/>
    <property type="match status" value="1"/>
</dbReference>
<evidence type="ECO:0000256" key="6">
    <source>
        <dbReference type="ARBA" id="ARBA00023277"/>
    </source>
</evidence>
<organism evidence="8 9">
    <name type="scientific">Bombella pollinis</name>
    <dbReference type="NCBI Taxonomy" id="2967337"/>
    <lineage>
        <taxon>Bacteria</taxon>
        <taxon>Pseudomonadati</taxon>
        <taxon>Pseudomonadota</taxon>
        <taxon>Alphaproteobacteria</taxon>
        <taxon>Acetobacterales</taxon>
        <taxon>Acetobacteraceae</taxon>
        <taxon>Bombella</taxon>
    </lineage>
</organism>
<keyword evidence="5" id="KW-0464">Manganese</keyword>
<dbReference type="GO" id="GO:0042132">
    <property type="term" value="F:fructose 1,6-bisphosphate 1-phosphatase activity"/>
    <property type="evidence" value="ECO:0007669"/>
    <property type="project" value="UniProtKB-EC"/>
</dbReference>
<keyword evidence="9" id="KW-1185">Reference proteome</keyword>
<protein>
    <recommendedName>
        <fullName evidence="7">Fructose-1,6-bisphosphatase</fullName>
    </recommendedName>
</protein>
<evidence type="ECO:0000256" key="5">
    <source>
        <dbReference type="ARBA" id="ARBA00023211"/>
    </source>
</evidence>
<name>A0ABT3WMD9_9PROT</name>
<evidence type="ECO:0000313" key="8">
    <source>
        <dbReference type="EMBL" id="MCX5618989.1"/>
    </source>
</evidence>
<dbReference type="RefSeq" id="WP_266137290.1">
    <property type="nucleotide sequence ID" value="NZ_JANIDX010000001.1"/>
</dbReference>
<dbReference type="PANTHER" id="PTHR30447">
    <property type="entry name" value="FRUCTOSE-1,6-BISPHOSPHATASE CLASS 2"/>
    <property type="match status" value="1"/>
</dbReference>
<evidence type="ECO:0000256" key="2">
    <source>
        <dbReference type="ARBA" id="ARBA00008989"/>
    </source>
</evidence>
<dbReference type="NCBIfam" id="TIGR00330">
    <property type="entry name" value="glpX"/>
    <property type="match status" value="1"/>
</dbReference>
<evidence type="ECO:0000256" key="7">
    <source>
        <dbReference type="PIRNR" id="PIRNR004532"/>
    </source>
</evidence>
<evidence type="ECO:0000313" key="9">
    <source>
        <dbReference type="Proteomes" id="UP001165575"/>
    </source>
</evidence>
<sequence length="334" mass="35204">MSSQPSSITPHAYRVTGRNLGLDLARVTEAAAIASARWTGRGDKNAADAAAVAAMRTAFDTVAISGTVTIGEGEMDEAPMLYIGEKVGHGGPEMDIAVDPLEGTNLCARSLPNAITVVALAQKGCFLHAPDIYMQKLAVGPGLPDGVIEIDASIGQNLANLARAKHCDVSDLILCALERERHNELVAKAREAGARVRLISDGDVAAVIATCLPNSGVDIYAGSGGAPEGVLAAAAIRCLNGQMQGRLLFENEAQITRTRSMIRADLDPTQALTLADMAAGPVFFCATGVTSGDLLKGVEYPNPHYIRTHSVMMRSESGTIRYMDAYHHFDPHLA</sequence>
<dbReference type="SUPFAM" id="SSF56655">
    <property type="entry name" value="Carbohydrate phosphatase"/>
    <property type="match status" value="1"/>
</dbReference>
<dbReference type="Gene3D" id="3.40.190.90">
    <property type="match status" value="1"/>
</dbReference>
<dbReference type="EMBL" id="JANIDX010000001">
    <property type="protein sequence ID" value="MCX5618989.1"/>
    <property type="molecule type" value="Genomic_DNA"/>
</dbReference>
<reference evidence="8 9" key="1">
    <citation type="submission" date="2022-07" db="EMBL/GenBank/DDBJ databases">
        <title>Bombella genomes.</title>
        <authorList>
            <person name="Harer L."/>
            <person name="Styblova S."/>
            <person name="Ehrmann M."/>
        </authorList>
    </citation>
    <scope>NUCLEOTIDE SEQUENCE [LARGE SCALE GENOMIC DNA]</scope>
    <source>
        <strain evidence="8 9">TMW 2.2556</strain>
    </source>
</reference>
<proteinExistence type="inferred from homology"/>
<evidence type="ECO:0000256" key="3">
    <source>
        <dbReference type="ARBA" id="ARBA00022723"/>
    </source>
</evidence>
<dbReference type="PANTHER" id="PTHR30447:SF0">
    <property type="entry name" value="FRUCTOSE-1,6-BISPHOSPHATASE 1 CLASS 2-RELATED"/>
    <property type="match status" value="1"/>
</dbReference>
<comment type="catalytic activity">
    <reaction evidence="1">
        <text>beta-D-fructose 1,6-bisphosphate + H2O = beta-D-fructose 6-phosphate + phosphate</text>
        <dbReference type="Rhea" id="RHEA:11064"/>
        <dbReference type="ChEBI" id="CHEBI:15377"/>
        <dbReference type="ChEBI" id="CHEBI:32966"/>
        <dbReference type="ChEBI" id="CHEBI:43474"/>
        <dbReference type="ChEBI" id="CHEBI:57634"/>
        <dbReference type="EC" id="3.1.3.11"/>
    </reaction>
</comment>
<evidence type="ECO:0000256" key="4">
    <source>
        <dbReference type="ARBA" id="ARBA00022801"/>
    </source>
</evidence>
<dbReference type="PIRSF" id="PIRSF004532">
    <property type="entry name" value="GlpX"/>
    <property type="match status" value="1"/>
</dbReference>